<gene>
    <name evidence="1" type="ORF">SAMN05444366_2511</name>
</gene>
<organism evidence="1 2">
    <name type="scientific">Flavobacterium saccharophilum</name>
    <dbReference type="NCBI Taxonomy" id="29534"/>
    <lineage>
        <taxon>Bacteria</taxon>
        <taxon>Pseudomonadati</taxon>
        <taxon>Bacteroidota</taxon>
        <taxon>Flavobacteriia</taxon>
        <taxon>Flavobacteriales</taxon>
        <taxon>Flavobacteriaceae</taxon>
        <taxon>Flavobacterium</taxon>
    </lineage>
</organism>
<proteinExistence type="predicted"/>
<keyword evidence="2" id="KW-1185">Reference proteome</keyword>
<dbReference type="AlphaFoldDB" id="A0A1M7GDT1"/>
<dbReference type="OrthoDB" id="1448673at2"/>
<protein>
    <submittedName>
        <fullName evidence="1">Uncharacterized protein</fullName>
    </submittedName>
</protein>
<dbReference type="STRING" id="29534.SAMN05444366_2511"/>
<evidence type="ECO:0000313" key="2">
    <source>
        <dbReference type="Proteomes" id="UP000184121"/>
    </source>
</evidence>
<evidence type="ECO:0000313" key="1">
    <source>
        <dbReference type="EMBL" id="SHM14430.1"/>
    </source>
</evidence>
<dbReference type="EMBL" id="FRBY01000003">
    <property type="protein sequence ID" value="SHM14430.1"/>
    <property type="molecule type" value="Genomic_DNA"/>
</dbReference>
<sequence>MENQFFVGQAEFKTGHVLRKDLSLFITGGDKNEIYEIFDSKNNAIEYAKKMNSKNPEIEYWVENNSRKTVFYISQKEIKFYD</sequence>
<dbReference type="RefSeq" id="WP_072972826.1">
    <property type="nucleotide sequence ID" value="NZ_FRBY01000003.1"/>
</dbReference>
<reference evidence="2" key="1">
    <citation type="submission" date="2016-11" db="EMBL/GenBank/DDBJ databases">
        <authorList>
            <person name="Varghese N."/>
            <person name="Submissions S."/>
        </authorList>
    </citation>
    <scope>NUCLEOTIDE SEQUENCE [LARGE SCALE GENOMIC DNA]</scope>
    <source>
        <strain evidence="2">DSM 1811</strain>
    </source>
</reference>
<accession>A0A1M7GDT1</accession>
<name>A0A1M7GDT1_9FLAO</name>
<dbReference type="Proteomes" id="UP000184121">
    <property type="component" value="Unassembled WGS sequence"/>
</dbReference>